<dbReference type="OrthoDB" id="8587394at2"/>
<dbReference type="EMBL" id="CABVHY010000026">
    <property type="protein sequence ID" value="VVO26619.1"/>
    <property type="molecule type" value="Genomic_DNA"/>
</dbReference>
<dbReference type="Pfam" id="PF05235">
    <property type="entry name" value="CHAD"/>
    <property type="match status" value="1"/>
</dbReference>
<dbReference type="PANTHER" id="PTHR39339">
    <property type="entry name" value="SLR1444 PROTEIN"/>
    <property type="match status" value="1"/>
</dbReference>
<proteinExistence type="predicted"/>
<dbReference type="PANTHER" id="PTHR39339:SF1">
    <property type="entry name" value="CHAD DOMAIN-CONTAINING PROTEIN"/>
    <property type="match status" value="1"/>
</dbReference>
<evidence type="ECO:0000313" key="2">
    <source>
        <dbReference type="EMBL" id="VVO26619.1"/>
    </source>
</evidence>
<dbReference type="AlphaFoldDB" id="A0A5E7EIU6"/>
<dbReference type="SMART" id="SM00880">
    <property type="entry name" value="CHAD"/>
    <property type="match status" value="1"/>
</dbReference>
<name>A0A5E7EIU6_PSEFL</name>
<dbReference type="Gene3D" id="1.40.20.10">
    <property type="entry name" value="CHAD domain"/>
    <property type="match status" value="1"/>
</dbReference>
<feature type="domain" description="CHAD" evidence="1">
    <location>
        <begin position="1"/>
        <end position="254"/>
    </location>
</feature>
<dbReference type="InterPro" id="IPR007899">
    <property type="entry name" value="CHAD_dom"/>
</dbReference>
<reference evidence="2 3" key="1">
    <citation type="submission" date="2019-09" db="EMBL/GenBank/DDBJ databases">
        <authorList>
            <person name="Chandra G."/>
            <person name="Truman W A."/>
        </authorList>
    </citation>
    <scope>NUCLEOTIDE SEQUENCE [LARGE SCALE GENOMIC DNA]</scope>
    <source>
        <strain evidence="2">PS723</strain>
    </source>
</reference>
<protein>
    <recommendedName>
        <fullName evidence="1">CHAD domain-containing protein</fullName>
    </recommendedName>
</protein>
<sequence length="254" mass="28820">MSFVDSFVAQIVALEVRLYHAQARMEARTDSEALHDLRINLRRIRSLLRPLRETEGVAPLNEAAAAVGRLTTPARDLEVLIEELEAQGFPKQAHVRKATLQASYSRIVKARAINQLFSQLDEWPSVFRAAERAGELGRIEKTISKRLHKQIERLKTALADPQFDRHQLRILVKRTRYLNEAFPQLSPLSGEAAASLKSVQSALGSWHDHFQWCLKAEHEEDLQPLEHRWHAAAAAALLKAEAQLTRLLRLLAKT</sequence>
<gene>
    <name evidence="2" type="ORF">PS723_04649</name>
</gene>
<dbReference type="RefSeq" id="WP_150805959.1">
    <property type="nucleotide sequence ID" value="NZ_CABVHY010000026.1"/>
</dbReference>
<evidence type="ECO:0000259" key="1">
    <source>
        <dbReference type="PROSITE" id="PS51708"/>
    </source>
</evidence>
<dbReference type="PROSITE" id="PS51708">
    <property type="entry name" value="CHAD"/>
    <property type="match status" value="1"/>
</dbReference>
<dbReference type="Proteomes" id="UP000379480">
    <property type="component" value="Unassembled WGS sequence"/>
</dbReference>
<dbReference type="InterPro" id="IPR038186">
    <property type="entry name" value="CHAD_dom_sf"/>
</dbReference>
<accession>A0A5E7EIU6</accession>
<evidence type="ECO:0000313" key="3">
    <source>
        <dbReference type="Proteomes" id="UP000379480"/>
    </source>
</evidence>
<organism evidence="2 3">
    <name type="scientific">Pseudomonas fluorescens</name>
    <dbReference type="NCBI Taxonomy" id="294"/>
    <lineage>
        <taxon>Bacteria</taxon>
        <taxon>Pseudomonadati</taxon>
        <taxon>Pseudomonadota</taxon>
        <taxon>Gammaproteobacteria</taxon>
        <taxon>Pseudomonadales</taxon>
        <taxon>Pseudomonadaceae</taxon>
        <taxon>Pseudomonas</taxon>
    </lineage>
</organism>